<evidence type="ECO:0000256" key="6">
    <source>
        <dbReference type="ARBA" id="ARBA00023180"/>
    </source>
</evidence>
<evidence type="ECO:0000259" key="14">
    <source>
        <dbReference type="PROSITE" id="PS50871"/>
    </source>
</evidence>
<comment type="subcellular location">
    <subcellularLocation>
        <location evidence="1">Secreted</location>
    </subcellularLocation>
</comment>
<evidence type="ECO:0000256" key="1">
    <source>
        <dbReference type="ARBA" id="ARBA00004613"/>
    </source>
</evidence>
<reference evidence="15" key="2">
    <citation type="submission" date="2025-08" db="UniProtKB">
        <authorList>
            <consortium name="Ensembl"/>
        </authorList>
    </citation>
    <scope>IDENTIFICATION</scope>
</reference>
<dbReference type="InterPro" id="IPR008983">
    <property type="entry name" value="Tumour_necrosis_fac-like_dom"/>
</dbReference>
<feature type="domain" description="C1q" evidence="14">
    <location>
        <begin position="145"/>
        <end position="300"/>
    </location>
</feature>
<feature type="signal peptide" evidence="13">
    <location>
        <begin position="1"/>
        <end position="25"/>
    </location>
</feature>
<dbReference type="GO" id="GO:0006094">
    <property type="term" value="P:gluconeogenesis"/>
    <property type="evidence" value="ECO:0007669"/>
    <property type="project" value="Ensembl"/>
</dbReference>
<keyword evidence="16" id="KW-1185">Reference proteome</keyword>
<keyword evidence="5" id="KW-1015">Disulfide bond</keyword>
<evidence type="ECO:0000256" key="7">
    <source>
        <dbReference type="ARBA" id="ARBA00038198"/>
    </source>
</evidence>
<dbReference type="PANTHER" id="PTHR24019">
    <property type="entry name" value="ADIPOLIN"/>
    <property type="match status" value="1"/>
</dbReference>
<evidence type="ECO:0000256" key="13">
    <source>
        <dbReference type="SAM" id="SignalP"/>
    </source>
</evidence>
<dbReference type="GO" id="GO:0051897">
    <property type="term" value="P:positive regulation of phosphatidylinositol 3-kinase/protein kinase B signal transduction"/>
    <property type="evidence" value="ECO:0007669"/>
    <property type="project" value="Ensembl"/>
</dbReference>
<evidence type="ECO:0000313" key="16">
    <source>
        <dbReference type="Proteomes" id="UP000694554"/>
    </source>
</evidence>
<dbReference type="GO" id="GO:0051649">
    <property type="term" value="P:establishment of localization in cell"/>
    <property type="evidence" value="ECO:0007669"/>
    <property type="project" value="Ensembl"/>
</dbReference>
<accession>A0A8C9B383</accession>
<dbReference type="Proteomes" id="UP000694554">
    <property type="component" value="Chromosome 1"/>
</dbReference>
<comment type="similarity">
    <text evidence="7">Belongs to the adipolin/erythroferrone family.</text>
</comment>
<evidence type="ECO:0000256" key="11">
    <source>
        <dbReference type="ARBA" id="ARBA00082819"/>
    </source>
</evidence>
<dbReference type="GO" id="GO:0005615">
    <property type="term" value="C:extracellular space"/>
    <property type="evidence" value="ECO:0007669"/>
    <property type="project" value="Ensembl"/>
</dbReference>
<dbReference type="PROSITE" id="PS50871">
    <property type="entry name" value="C1Q"/>
    <property type="match status" value="1"/>
</dbReference>
<dbReference type="InterPro" id="IPR052136">
    <property type="entry name" value="Adipolin/Erythroferrone-rel"/>
</dbReference>
<dbReference type="AlphaFoldDB" id="A0A8C9B383"/>
<dbReference type="GO" id="GO:0043491">
    <property type="term" value="P:phosphatidylinositol 3-kinase/protein kinase B signal transduction"/>
    <property type="evidence" value="ECO:0007669"/>
    <property type="project" value="Ensembl"/>
</dbReference>
<dbReference type="GO" id="GO:0046628">
    <property type="term" value="P:positive regulation of insulin receptor signaling pathway"/>
    <property type="evidence" value="ECO:0007669"/>
    <property type="project" value="Ensembl"/>
</dbReference>
<evidence type="ECO:0000256" key="5">
    <source>
        <dbReference type="ARBA" id="ARBA00023157"/>
    </source>
</evidence>
<dbReference type="PANTHER" id="PTHR24019:SF12">
    <property type="entry name" value="ADIPOLIN"/>
    <property type="match status" value="1"/>
</dbReference>
<feature type="chain" id="PRO_5034104875" description="Adipolin" evidence="13">
    <location>
        <begin position="26"/>
        <end position="300"/>
    </location>
</feature>
<comment type="function">
    <text evidence="8">Insulin-sensitizing adipocyte-secreted protein (adipokine) that regulates glucose metabolism in liver and adipose tissue. Promotes glucose uptake in adipocytes and suppresses de novo glucose production in hepatocytes via the PI3K-Akt signaling pathway. Administration lead to reduction of blood glucose. Able to attenuate inflammation in fat tissue.</text>
</comment>
<name>A0A8C9B383_PHOSS</name>
<evidence type="ECO:0000256" key="10">
    <source>
        <dbReference type="ARBA" id="ARBA00081134"/>
    </source>
</evidence>
<protein>
    <recommendedName>
        <fullName evidence="9">Adipolin</fullName>
    </recommendedName>
    <alternativeName>
        <fullName evidence="10">Adipose-derived insulin-sensitizing factor</fullName>
    </alternativeName>
    <alternativeName>
        <fullName evidence="11">Complement C1q tumor necrosis factor-related protein 12</fullName>
    </alternativeName>
</protein>
<evidence type="ECO:0000256" key="12">
    <source>
        <dbReference type="SAM" id="MobiDB-lite"/>
    </source>
</evidence>
<keyword evidence="4 13" id="KW-0732">Signal</keyword>
<feature type="compositionally biased region" description="Basic residues" evidence="12">
    <location>
        <begin position="27"/>
        <end position="36"/>
    </location>
</feature>
<gene>
    <name evidence="15" type="primary">C1QTNF12</name>
</gene>
<dbReference type="Ensembl" id="ENSPSNT00000001087.1">
    <property type="protein sequence ID" value="ENSPSNP00000000908.1"/>
    <property type="gene ID" value="ENSPSNG00000000750.1"/>
</dbReference>
<dbReference type="GO" id="GO:0005179">
    <property type="term" value="F:hormone activity"/>
    <property type="evidence" value="ECO:0007669"/>
    <property type="project" value="UniProtKB-KW"/>
</dbReference>
<dbReference type="GeneTree" id="ENSGT00940000160300"/>
<proteinExistence type="inferred from homology"/>
<keyword evidence="3" id="KW-0372">Hormone</keyword>
<dbReference type="GO" id="GO:0050728">
    <property type="term" value="P:negative regulation of inflammatory response"/>
    <property type="evidence" value="ECO:0007669"/>
    <property type="project" value="Ensembl"/>
</dbReference>
<keyword evidence="2" id="KW-0964">Secreted</keyword>
<evidence type="ECO:0000313" key="15">
    <source>
        <dbReference type="Ensembl" id="ENSPSNP00000000908.1"/>
    </source>
</evidence>
<dbReference type="GO" id="GO:0035774">
    <property type="term" value="P:positive regulation of insulin secretion involved in cellular response to glucose stimulus"/>
    <property type="evidence" value="ECO:0007669"/>
    <property type="project" value="Ensembl"/>
</dbReference>
<dbReference type="FunFam" id="2.60.120.40:FF:000012">
    <property type="entry name" value="Adipolin isoform X1"/>
    <property type="match status" value="1"/>
</dbReference>
<evidence type="ECO:0000256" key="2">
    <source>
        <dbReference type="ARBA" id="ARBA00022525"/>
    </source>
</evidence>
<evidence type="ECO:0000256" key="4">
    <source>
        <dbReference type="ARBA" id="ARBA00022729"/>
    </source>
</evidence>
<reference evidence="15" key="3">
    <citation type="submission" date="2025-09" db="UniProtKB">
        <authorList>
            <consortium name="Ensembl"/>
        </authorList>
    </citation>
    <scope>IDENTIFICATION</scope>
</reference>
<evidence type="ECO:0000256" key="8">
    <source>
        <dbReference type="ARBA" id="ARBA00055506"/>
    </source>
</evidence>
<evidence type="ECO:0000256" key="3">
    <source>
        <dbReference type="ARBA" id="ARBA00022702"/>
    </source>
</evidence>
<reference evidence="15" key="1">
    <citation type="submission" date="2019-08" db="EMBL/GenBank/DDBJ databases">
        <title>Phocoena sinus (Vaquita) genome, mPhoSin1, primary haplotype.</title>
        <authorList>
            <person name="Morin P."/>
            <person name="Mountcastle J."/>
            <person name="Fungtammasan C."/>
            <person name="Rhie A."/>
            <person name="Rojas-Bracho L."/>
            <person name="Smith C.R."/>
            <person name="Taylor B.L."/>
            <person name="Gulland F.M.D."/>
            <person name="Musser W."/>
            <person name="Houck M."/>
            <person name="Haase B."/>
            <person name="Paez S."/>
            <person name="Howe K."/>
            <person name="Torrance J."/>
            <person name="Formenti G."/>
            <person name="Phillippy A."/>
            <person name="Ryder O."/>
            <person name="Jarvis E.D."/>
            <person name="Fedrigo O."/>
        </authorList>
    </citation>
    <scope>NUCLEOTIDE SEQUENCE [LARGE SCALE GENOMIC DNA]</scope>
</reference>
<feature type="compositionally biased region" description="Basic and acidic residues" evidence="12">
    <location>
        <begin position="78"/>
        <end position="96"/>
    </location>
</feature>
<dbReference type="InterPro" id="IPR001073">
    <property type="entry name" value="C1q_dom"/>
</dbReference>
<organism evidence="15 16">
    <name type="scientific">Phocoena sinus</name>
    <name type="common">Vaquita</name>
    <dbReference type="NCBI Taxonomy" id="42100"/>
    <lineage>
        <taxon>Eukaryota</taxon>
        <taxon>Metazoa</taxon>
        <taxon>Chordata</taxon>
        <taxon>Craniata</taxon>
        <taxon>Vertebrata</taxon>
        <taxon>Euteleostomi</taxon>
        <taxon>Mammalia</taxon>
        <taxon>Eutheria</taxon>
        <taxon>Laurasiatheria</taxon>
        <taxon>Artiodactyla</taxon>
        <taxon>Whippomorpha</taxon>
        <taxon>Cetacea</taxon>
        <taxon>Odontoceti</taxon>
        <taxon>Phocoenidae</taxon>
        <taxon>Phocoena</taxon>
    </lineage>
</organism>
<sequence length="300" mass="32254">NMRWVWAAAAALLWPQLTLLGGVRARREPKRPRKPGQHPAAPNATTSSSEGLLGFPKLPEASGPEFTDAHMTWLNFVRRPDDGASKKRCRGQDKKSRGPPGPPGPPGAEVTQEAVLREFQGMLKEATERRSSAPLGPPLPEGTGRWLVSEAFHCRLKGPVLVDKRTLVELQGFQAPAAQGAFLRGSGLSLASGRFTAPVTAIFQFFASLHVDPRELQGRARLRARDTVRVLVCIESLCHRHTSLEAISGLESGGRVFTVHVQGLLQLQAGQYTSVFVDNGSGAALTVQSSSSFSGLLLGT</sequence>
<feature type="region of interest" description="Disordered" evidence="12">
    <location>
        <begin position="27"/>
        <end position="61"/>
    </location>
</feature>
<dbReference type="GO" id="GO:0046323">
    <property type="term" value="P:D-glucose import"/>
    <property type="evidence" value="ECO:0007669"/>
    <property type="project" value="Ensembl"/>
</dbReference>
<dbReference type="Gene3D" id="2.60.120.40">
    <property type="match status" value="1"/>
</dbReference>
<dbReference type="GO" id="GO:0046326">
    <property type="term" value="P:positive regulation of D-glucose import"/>
    <property type="evidence" value="ECO:0007669"/>
    <property type="project" value="Ensembl"/>
</dbReference>
<dbReference type="GO" id="GO:0045721">
    <property type="term" value="P:negative regulation of gluconeogenesis"/>
    <property type="evidence" value="ECO:0007669"/>
    <property type="project" value="Ensembl"/>
</dbReference>
<feature type="region of interest" description="Disordered" evidence="12">
    <location>
        <begin position="77"/>
        <end position="109"/>
    </location>
</feature>
<evidence type="ECO:0000256" key="9">
    <source>
        <dbReference type="ARBA" id="ARBA00070752"/>
    </source>
</evidence>
<keyword evidence="6" id="KW-0325">Glycoprotein</keyword>
<dbReference type="SUPFAM" id="SSF49842">
    <property type="entry name" value="TNF-like"/>
    <property type="match status" value="1"/>
</dbReference>